<keyword evidence="2" id="KW-1185">Reference proteome</keyword>
<evidence type="ECO:0000313" key="2">
    <source>
        <dbReference type="Proteomes" id="UP001162992"/>
    </source>
</evidence>
<protein>
    <submittedName>
        <fullName evidence="1">Uncharacterized protein</fullName>
    </submittedName>
</protein>
<dbReference type="Proteomes" id="UP001162992">
    <property type="component" value="Chromosome 11"/>
</dbReference>
<accession>A0ACC2CBE7</accession>
<organism evidence="1 2">
    <name type="scientific">Diphasiastrum complanatum</name>
    <name type="common">Issler's clubmoss</name>
    <name type="synonym">Lycopodium complanatum</name>
    <dbReference type="NCBI Taxonomy" id="34168"/>
    <lineage>
        <taxon>Eukaryota</taxon>
        <taxon>Viridiplantae</taxon>
        <taxon>Streptophyta</taxon>
        <taxon>Embryophyta</taxon>
        <taxon>Tracheophyta</taxon>
        <taxon>Lycopodiopsida</taxon>
        <taxon>Lycopodiales</taxon>
        <taxon>Lycopodiaceae</taxon>
        <taxon>Lycopodioideae</taxon>
        <taxon>Diphasiastrum</taxon>
    </lineage>
</organism>
<proteinExistence type="predicted"/>
<name>A0ACC2CBE7_DIPCM</name>
<sequence length="148" mass="17145">MIIGLFCCLHQELRRFPNLQSEIAAAATEALEKFRSDSKKFALRLVDMEASYLTVDFSVNFPQEMEKAGNPVGLHWIANLRPIFVELGQMFQHMLEWCVDTLCKSIPKAAVHCQVREAKRSLYWTTFTLRLAKERENNLHNSLMKTQL</sequence>
<evidence type="ECO:0000313" key="1">
    <source>
        <dbReference type="EMBL" id="KAJ7539286.1"/>
    </source>
</evidence>
<comment type="caution">
    <text evidence="1">The sequence shown here is derived from an EMBL/GenBank/DDBJ whole genome shotgun (WGS) entry which is preliminary data.</text>
</comment>
<reference evidence="2" key="1">
    <citation type="journal article" date="2024" name="Proc. Natl. Acad. Sci. U.S.A.">
        <title>Extraordinary preservation of gene collinearity over three hundred million years revealed in homosporous lycophytes.</title>
        <authorList>
            <person name="Li C."/>
            <person name="Wickell D."/>
            <person name="Kuo L.Y."/>
            <person name="Chen X."/>
            <person name="Nie B."/>
            <person name="Liao X."/>
            <person name="Peng D."/>
            <person name="Ji J."/>
            <person name="Jenkins J."/>
            <person name="Williams M."/>
            <person name="Shu S."/>
            <person name="Plott C."/>
            <person name="Barry K."/>
            <person name="Rajasekar S."/>
            <person name="Grimwood J."/>
            <person name="Han X."/>
            <person name="Sun S."/>
            <person name="Hou Z."/>
            <person name="He W."/>
            <person name="Dai G."/>
            <person name="Sun C."/>
            <person name="Schmutz J."/>
            <person name="Leebens-Mack J.H."/>
            <person name="Li F.W."/>
            <person name="Wang L."/>
        </authorList>
    </citation>
    <scope>NUCLEOTIDE SEQUENCE [LARGE SCALE GENOMIC DNA]</scope>
    <source>
        <strain evidence="2">cv. PW_Plant_1</strain>
    </source>
</reference>
<dbReference type="EMBL" id="CM055102">
    <property type="protein sequence ID" value="KAJ7539286.1"/>
    <property type="molecule type" value="Genomic_DNA"/>
</dbReference>
<gene>
    <name evidence="1" type="ORF">O6H91_11G085200</name>
</gene>